<evidence type="ECO:0000256" key="4">
    <source>
        <dbReference type="ARBA" id="ARBA00023136"/>
    </source>
</evidence>
<dbReference type="PANTHER" id="PTHR31310:SF7">
    <property type="entry name" value="PA-PHOSPHATASE RELATED-FAMILY PROTEIN DDB_G0268928"/>
    <property type="match status" value="1"/>
</dbReference>
<dbReference type="Proteomes" id="UP000475214">
    <property type="component" value="Unassembled WGS sequence"/>
</dbReference>
<feature type="transmembrane region" description="Helical" evidence="6">
    <location>
        <begin position="372"/>
        <end position="393"/>
    </location>
</feature>
<comment type="subcellular location">
    <subcellularLocation>
        <location evidence="1">Membrane</location>
        <topology evidence="1">Multi-pass membrane protein</topology>
    </subcellularLocation>
</comment>
<keyword evidence="3 6" id="KW-1133">Transmembrane helix</keyword>
<evidence type="ECO:0000256" key="5">
    <source>
        <dbReference type="SAM" id="MobiDB-lite"/>
    </source>
</evidence>
<dbReference type="Pfam" id="PF14378">
    <property type="entry name" value="PAP2_3"/>
    <property type="match status" value="1"/>
</dbReference>
<feature type="domain" description="Inositolphosphotransferase Aur1/Ipt1" evidence="7">
    <location>
        <begin position="185"/>
        <end position="339"/>
    </location>
</feature>
<reference evidence="8 9" key="1">
    <citation type="submission" date="2020-02" db="EMBL/GenBank/DDBJ databases">
        <authorList>
            <person name="Li X.-J."/>
            <person name="Han X.-M."/>
        </authorList>
    </citation>
    <scope>NUCLEOTIDE SEQUENCE [LARGE SCALE GENOMIC DNA]</scope>
    <source>
        <strain evidence="8 9">CCTCC AB 2017055</strain>
    </source>
</reference>
<dbReference type="Gene3D" id="1.20.144.10">
    <property type="entry name" value="Phosphatidic acid phosphatase type 2/haloperoxidase"/>
    <property type="match status" value="1"/>
</dbReference>
<feature type="transmembrane region" description="Helical" evidence="6">
    <location>
        <begin position="315"/>
        <end position="337"/>
    </location>
</feature>
<evidence type="ECO:0000256" key="2">
    <source>
        <dbReference type="ARBA" id="ARBA00022692"/>
    </source>
</evidence>
<dbReference type="RefSeq" id="WP_163736553.1">
    <property type="nucleotide sequence ID" value="NZ_JAAGOA010000006.1"/>
</dbReference>
<dbReference type="InterPro" id="IPR026841">
    <property type="entry name" value="Aur1/Ipt1"/>
</dbReference>
<dbReference type="EMBL" id="JAAGOA010000006">
    <property type="protein sequence ID" value="NEE00578.1"/>
    <property type="molecule type" value="Genomic_DNA"/>
</dbReference>
<dbReference type="InterPro" id="IPR052185">
    <property type="entry name" value="IPC_Synthase-Related"/>
</dbReference>
<gene>
    <name evidence="8" type="ORF">G1H10_10400</name>
</gene>
<keyword evidence="4 6" id="KW-0472">Membrane</keyword>
<feature type="transmembrane region" description="Helical" evidence="6">
    <location>
        <begin position="81"/>
        <end position="99"/>
    </location>
</feature>
<evidence type="ECO:0000313" key="9">
    <source>
        <dbReference type="Proteomes" id="UP000475214"/>
    </source>
</evidence>
<evidence type="ECO:0000256" key="6">
    <source>
        <dbReference type="SAM" id="Phobius"/>
    </source>
</evidence>
<feature type="region of interest" description="Disordered" evidence="5">
    <location>
        <begin position="1"/>
        <end position="23"/>
    </location>
</feature>
<evidence type="ECO:0000256" key="1">
    <source>
        <dbReference type="ARBA" id="ARBA00004141"/>
    </source>
</evidence>
<evidence type="ECO:0000256" key="3">
    <source>
        <dbReference type="ARBA" id="ARBA00022989"/>
    </source>
</evidence>
<evidence type="ECO:0000313" key="8">
    <source>
        <dbReference type="EMBL" id="NEE00578.1"/>
    </source>
</evidence>
<proteinExistence type="predicted"/>
<feature type="transmembrane region" description="Helical" evidence="6">
    <location>
        <begin position="49"/>
        <end position="69"/>
    </location>
</feature>
<name>A0A6L9S7S7_9ACTN</name>
<comment type="caution">
    <text evidence="8">The sequence shown here is derived from an EMBL/GenBank/DDBJ whole genome shotgun (WGS) entry which is preliminary data.</text>
</comment>
<dbReference type="AlphaFoldDB" id="A0A6L9S7S7"/>
<accession>A0A6L9S7S7</accession>
<evidence type="ECO:0000259" key="7">
    <source>
        <dbReference type="Pfam" id="PF14378"/>
    </source>
</evidence>
<dbReference type="PANTHER" id="PTHR31310">
    <property type="match status" value="1"/>
</dbReference>
<keyword evidence="9" id="KW-1185">Reference proteome</keyword>
<keyword evidence="2 6" id="KW-0812">Transmembrane</keyword>
<feature type="transmembrane region" description="Helical" evidence="6">
    <location>
        <begin position="399"/>
        <end position="420"/>
    </location>
</feature>
<feature type="transmembrane region" description="Helical" evidence="6">
    <location>
        <begin position="221"/>
        <end position="241"/>
    </location>
</feature>
<organism evidence="8 9">
    <name type="scientific">Phytoactinopolyspora halotolerans</name>
    <dbReference type="NCBI Taxonomy" id="1981512"/>
    <lineage>
        <taxon>Bacteria</taxon>
        <taxon>Bacillati</taxon>
        <taxon>Actinomycetota</taxon>
        <taxon>Actinomycetes</taxon>
        <taxon>Jiangellales</taxon>
        <taxon>Jiangellaceae</taxon>
        <taxon>Phytoactinopolyspora</taxon>
    </lineage>
</organism>
<dbReference type="GO" id="GO:0016020">
    <property type="term" value="C:membrane"/>
    <property type="evidence" value="ECO:0007669"/>
    <property type="project" value="UniProtKB-SubCell"/>
</dbReference>
<sequence length="437" mass="47839">MTRAADSVHADPTGGDRMTVGGGDDRPQLVWEQPWRSVLAPLHGLTGGWLTPARAAAVGYVAGLLWFALAQGLTVDWAGRVAWVAVAVAGILLAPQWPWLTPGRLGLGAFVAMLLWFSVAQGIPIDRIGQTGWILVGILGAGLDRTWRQHLRVLVDWMPLLAALILYDHTRGIADTLGMPLRVEELVDAERWLFAGELPTLWLQDRFFDAAQVHWWDVGVAIVYCTHFVLPWAIAAVLYVWSRPAWVSYIRRVLLLSYAGLLTYILIPAAPPWYAAREGIISGDVERISTRGWWELGLSFADGWLSGAQAQSNHVAALPSLHAAFSLLAVVALWPYVRRLGRGRSGGDVAPASAGIGTAGGRWDAVRVGVEALRWVLLAVLVLFPLSMAFSLAYSGEHYLVDVLAGWLYVVLVCLIARWWERRPAAVSTQPAPVPRP</sequence>
<protein>
    <submittedName>
        <fullName evidence="8">Phosphatase PAP2 family protein</fullName>
    </submittedName>
</protein>
<feature type="transmembrane region" description="Helical" evidence="6">
    <location>
        <begin position="253"/>
        <end position="274"/>
    </location>
</feature>